<reference evidence="3 4" key="1">
    <citation type="journal article" date="2019" name="Int. J. Syst. Evol. Microbiol.">
        <title>The Global Catalogue of Microorganisms (GCM) 10K type strain sequencing project: providing services to taxonomists for standard genome sequencing and annotation.</title>
        <authorList>
            <consortium name="The Broad Institute Genomics Platform"/>
            <consortium name="The Broad Institute Genome Sequencing Center for Infectious Disease"/>
            <person name="Wu L."/>
            <person name="Ma J."/>
        </authorList>
    </citation>
    <scope>NUCLEOTIDE SEQUENCE [LARGE SCALE GENOMIC DNA]</scope>
    <source>
        <strain evidence="3 4">JCM 16013</strain>
    </source>
</reference>
<dbReference type="CDD" id="cd03441">
    <property type="entry name" value="R_hydratase_like"/>
    <property type="match status" value="1"/>
</dbReference>
<dbReference type="SUPFAM" id="SSF54637">
    <property type="entry name" value="Thioesterase/thiol ester dehydrase-isomerase"/>
    <property type="match status" value="1"/>
</dbReference>
<evidence type="ECO:0000259" key="2">
    <source>
        <dbReference type="Pfam" id="PF01575"/>
    </source>
</evidence>
<dbReference type="RefSeq" id="WP_344657343.1">
    <property type="nucleotide sequence ID" value="NZ_BAAAQM010000013.1"/>
</dbReference>
<proteinExistence type="inferred from homology"/>
<feature type="domain" description="MaoC-like" evidence="2">
    <location>
        <begin position="36"/>
        <end position="113"/>
    </location>
</feature>
<name>A0ABN2RDJ7_9ACTN</name>
<dbReference type="InterPro" id="IPR002539">
    <property type="entry name" value="MaoC-like_dom"/>
</dbReference>
<evidence type="ECO:0000313" key="4">
    <source>
        <dbReference type="Proteomes" id="UP001499854"/>
    </source>
</evidence>
<dbReference type="InterPro" id="IPR029069">
    <property type="entry name" value="HotDog_dom_sf"/>
</dbReference>
<dbReference type="EMBL" id="BAAAQM010000013">
    <property type="protein sequence ID" value="GAA1967509.1"/>
    <property type="molecule type" value="Genomic_DNA"/>
</dbReference>
<evidence type="ECO:0000313" key="3">
    <source>
        <dbReference type="EMBL" id="GAA1967509.1"/>
    </source>
</evidence>
<keyword evidence="4" id="KW-1185">Reference proteome</keyword>
<gene>
    <name evidence="3" type="ORF">GCM10009838_27170</name>
</gene>
<organism evidence="3 4">
    <name type="scientific">Catenulispora subtropica</name>
    <dbReference type="NCBI Taxonomy" id="450798"/>
    <lineage>
        <taxon>Bacteria</taxon>
        <taxon>Bacillati</taxon>
        <taxon>Actinomycetota</taxon>
        <taxon>Actinomycetes</taxon>
        <taxon>Catenulisporales</taxon>
        <taxon>Catenulisporaceae</taxon>
        <taxon>Catenulispora</taxon>
    </lineage>
</organism>
<accession>A0ABN2RDJ7</accession>
<protein>
    <recommendedName>
        <fullName evidence="2">MaoC-like domain-containing protein</fullName>
    </recommendedName>
</protein>
<dbReference type="Proteomes" id="UP001499854">
    <property type="component" value="Unassembled WGS sequence"/>
</dbReference>
<dbReference type="Gene3D" id="3.10.129.10">
    <property type="entry name" value="Hotdog Thioesterase"/>
    <property type="match status" value="1"/>
</dbReference>
<comment type="caution">
    <text evidence="3">The sequence shown here is derived from an EMBL/GenBank/DDBJ whole genome shotgun (WGS) entry which is preliminary data.</text>
</comment>
<dbReference type="Pfam" id="PF01575">
    <property type="entry name" value="MaoC_dehydratas"/>
    <property type="match status" value="1"/>
</dbReference>
<sequence>MADVKYWEDLAAAPVRTYGPLTFPSELLDHLLDLMGEKHPIHDDAEFAAKAERTKPIVPGGFIHSITSGWTVQHGARAAIVGMRSMHWDFVKPLYPDVPFHFTTETAHAEEIDERFGLVNTVRRVIDEDGAAYAIGRMSAVVLRRERRPQEAATA</sequence>
<comment type="similarity">
    <text evidence="1">Belongs to the enoyl-CoA hydratase/isomerase family.</text>
</comment>
<evidence type="ECO:0000256" key="1">
    <source>
        <dbReference type="ARBA" id="ARBA00005254"/>
    </source>
</evidence>